<evidence type="ECO:0000256" key="1">
    <source>
        <dbReference type="SAM" id="Phobius"/>
    </source>
</evidence>
<keyword evidence="1" id="KW-0812">Transmembrane</keyword>
<protein>
    <recommendedName>
        <fullName evidence="4">DUF2834 domain-containing protein</fullName>
    </recommendedName>
</protein>
<gene>
    <name evidence="2" type="ORF">D3Y59_11395</name>
</gene>
<feature type="transmembrane region" description="Helical" evidence="1">
    <location>
        <begin position="51"/>
        <end position="72"/>
    </location>
</feature>
<evidence type="ECO:0000313" key="3">
    <source>
        <dbReference type="Proteomes" id="UP000262802"/>
    </source>
</evidence>
<keyword evidence="1" id="KW-1133">Transmembrane helix</keyword>
<name>A0A3B7R9Y4_9BACT</name>
<keyword evidence="1" id="KW-0472">Membrane</keyword>
<keyword evidence="3" id="KW-1185">Reference proteome</keyword>
<feature type="transmembrane region" description="Helical" evidence="1">
    <location>
        <begin position="17"/>
        <end position="39"/>
    </location>
</feature>
<proteinExistence type="predicted"/>
<evidence type="ECO:0008006" key="4">
    <source>
        <dbReference type="Google" id="ProtNLM"/>
    </source>
</evidence>
<dbReference type="AlphaFoldDB" id="A0A3B7R9Y4"/>
<dbReference type="KEGG" id="hyh:D3Y59_11395"/>
<dbReference type="EMBL" id="CP032317">
    <property type="protein sequence ID" value="AYA37599.1"/>
    <property type="molecule type" value="Genomic_DNA"/>
</dbReference>
<organism evidence="2 3">
    <name type="scientific">Hymenobacter oligotrophus</name>
    <dbReference type="NCBI Taxonomy" id="2319843"/>
    <lineage>
        <taxon>Bacteria</taxon>
        <taxon>Pseudomonadati</taxon>
        <taxon>Bacteroidota</taxon>
        <taxon>Cytophagia</taxon>
        <taxon>Cytophagales</taxon>
        <taxon>Hymenobacteraceae</taxon>
        <taxon>Hymenobacter</taxon>
    </lineage>
</organism>
<accession>A0A3B7R9Y4</accession>
<reference evidence="2 3" key="1">
    <citation type="submission" date="2018-09" db="EMBL/GenBank/DDBJ databases">
        <title>Hymenobacter medium sp. nov., isolated from R2A medium.</title>
        <authorList>
            <person name="Yingchao G."/>
        </authorList>
    </citation>
    <scope>NUCLEOTIDE SEQUENCE [LARGE SCALE GENOMIC DNA]</scope>
    <source>
        <strain evidence="3">sh-6</strain>
    </source>
</reference>
<evidence type="ECO:0000313" key="2">
    <source>
        <dbReference type="EMBL" id="AYA37599.1"/>
    </source>
</evidence>
<dbReference type="Proteomes" id="UP000262802">
    <property type="component" value="Chromosome"/>
</dbReference>
<sequence>MSGHLLTDVWQAAQADWLVAMTLLDGGIFALLSLVWLGHDVRRRGAARWQALAWVAACLIFGAAPLLVYLALRQPERKLQIR</sequence>